<dbReference type="EMBL" id="FO082262">
    <property type="protein sequence ID" value="CCO20547.1"/>
    <property type="molecule type" value="Genomic_DNA"/>
</dbReference>
<dbReference type="Pfam" id="PF08662">
    <property type="entry name" value="eIF2A"/>
    <property type="match status" value="1"/>
</dbReference>
<keyword evidence="4" id="KW-0853">WD repeat</keyword>
<feature type="compositionally biased region" description="Basic and acidic residues" evidence="8">
    <location>
        <begin position="631"/>
        <end position="642"/>
    </location>
</feature>
<evidence type="ECO:0000256" key="7">
    <source>
        <dbReference type="ARBA" id="ARBA00022917"/>
    </source>
</evidence>
<dbReference type="GO" id="GO:0006417">
    <property type="term" value="P:regulation of translation"/>
    <property type="evidence" value="ECO:0007669"/>
    <property type="project" value="UniProtKB-KW"/>
</dbReference>
<keyword evidence="11" id="KW-1185">Reference proteome</keyword>
<dbReference type="GO" id="GO:0043022">
    <property type="term" value="F:ribosome binding"/>
    <property type="evidence" value="ECO:0007669"/>
    <property type="project" value="TreeGrafter"/>
</dbReference>
<comment type="similarity">
    <text evidence="1">Belongs to the WD repeat EIF2A family.</text>
</comment>
<evidence type="ECO:0000256" key="5">
    <source>
        <dbReference type="ARBA" id="ARBA00022737"/>
    </source>
</evidence>
<dbReference type="Proteomes" id="UP000198341">
    <property type="component" value="Chromosome 17"/>
</dbReference>
<protein>
    <recommendedName>
        <fullName evidence="2">Eukaryotic translation initiation factor 2A</fullName>
    </recommendedName>
</protein>
<evidence type="ECO:0000313" key="11">
    <source>
        <dbReference type="Proteomes" id="UP000198341"/>
    </source>
</evidence>
<dbReference type="InterPro" id="IPR013979">
    <property type="entry name" value="TIF_beta_prop-like"/>
</dbReference>
<dbReference type="GO" id="GO:0003729">
    <property type="term" value="F:mRNA binding"/>
    <property type="evidence" value="ECO:0007669"/>
    <property type="project" value="TreeGrafter"/>
</dbReference>
<organism evidence="10 11">
    <name type="scientific">Bathycoccus prasinos</name>
    <dbReference type="NCBI Taxonomy" id="41875"/>
    <lineage>
        <taxon>Eukaryota</taxon>
        <taxon>Viridiplantae</taxon>
        <taxon>Chlorophyta</taxon>
        <taxon>Mamiellophyceae</taxon>
        <taxon>Mamiellales</taxon>
        <taxon>Bathycoccaceae</taxon>
        <taxon>Bathycoccus</taxon>
    </lineage>
</organism>
<evidence type="ECO:0000256" key="1">
    <source>
        <dbReference type="ARBA" id="ARBA00009573"/>
    </source>
</evidence>
<dbReference type="RefSeq" id="XP_007508443.1">
    <property type="nucleotide sequence ID" value="XM_007508381.1"/>
</dbReference>
<evidence type="ECO:0000256" key="3">
    <source>
        <dbReference type="ARBA" id="ARBA00022540"/>
    </source>
</evidence>
<keyword evidence="5" id="KW-0677">Repeat</keyword>
<dbReference type="GO" id="GO:0000049">
    <property type="term" value="F:tRNA binding"/>
    <property type="evidence" value="ECO:0007669"/>
    <property type="project" value="TreeGrafter"/>
</dbReference>
<dbReference type="InterPro" id="IPR015943">
    <property type="entry name" value="WD40/YVTN_repeat-like_dom_sf"/>
</dbReference>
<dbReference type="PANTHER" id="PTHR13227:SF0">
    <property type="entry name" value="EUKARYOTIC TRANSLATION INITIATION FACTOR 2A"/>
    <property type="match status" value="1"/>
</dbReference>
<evidence type="ECO:0000256" key="8">
    <source>
        <dbReference type="SAM" id="MobiDB-lite"/>
    </source>
</evidence>
<dbReference type="KEGG" id="bpg:Bathy17g00290"/>
<feature type="compositionally biased region" description="Basic residues" evidence="8">
    <location>
        <begin position="618"/>
        <end position="630"/>
    </location>
</feature>
<evidence type="ECO:0000256" key="2">
    <source>
        <dbReference type="ARBA" id="ARBA00013819"/>
    </source>
</evidence>
<dbReference type="STRING" id="41875.K8EQM7"/>
<accession>K8EQM7</accession>
<proteinExistence type="inferred from homology"/>
<gene>
    <name evidence="10" type="ordered locus">Bathy17g00290</name>
</gene>
<feature type="region of interest" description="Disordered" evidence="8">
    <location>
        <begin position="594"/>
        <end position="642"/>
    </location>
</feature>
<evidence type="ECO:0000259" key="9">
    <source>
        <dbReference type="Pfam" id="PF08662"/>
    </source>
</evidence>
<dbReference type="GO" id="GO:0022627">
    <property type="term" value="C:cytosolic small ribosomal subunit"/>
    <property type="evidence" value="ECO:0007669"/>
    <property type="project" value="TreeGrafter"/>
</dbReference>
<feature type="domain" description="Translation initiation factor beta propellor-like" evidence="9">
    <location>
        <begin position="304"/>
        <end position="500"/>
    </location>
</feature>
<dbReference type="eggNOG" id="KOG2315">
    <property type="taxonomic scope" value="Eukaryota"/>
</dbReference>
<dbReference type="InterPro" id="IPR011387">
    <property type="entry name" value="TIF2A"/>
</dbReference>
<reference evidence="10 11" key="1">
    <citation type="submission" date="2011-10" db="EMBL/GenBank/DDBJ databases">
        <authorList>
            <person name="Genoscope - CEA"/>
        </authorList>
    </citation>
    <scope>NUCLEOTIDE SEQUENCE [LARGE SCALE GENOMIC DNA]</scope>
    <source>
        <strain evidence="10 11">RCC 1105</strain>
    </source>
</reference>
<evidence type="ECO:0000256" key="4">
    <source>
        <dbReference type="ARBA" id="ARBA00022574"/>
    </source>
</evidence>
<keyword evidence="6" id="KW-0810">Translation regulation</keyword>
<feature type="region of interest" description="Disordered" evidence="8">
    <location>
        <begin position="542"/>
        <end position="566"/>
    </location>
</feature>
<dbReference type="GO" id="GO:0003743">
    <property type="term" value="F:translation initiation factor activity"/>
    <property type="evidence" value="ECO:0007669"/>
    <property type="project" value="UniProtKB-KW"/>
</dbReference>
<dbReference type="OrthoDB" id="2194683at2759"/>
<dbReference type="PANTHER" id="PTHR13227">
    <property type="entry name" value="EUKARYOTIC TRANSLATION INITIATION FACTOR 2A"/>
    <property type="match status" value="1"/>
</dbReference>
<keyword evidence="7" id="KW-0648">Protein biosynthesis</keyword>
<feature type="compositionally biased region" description="Low complexity" evidence="8">
    <location>
        <begin position="551"/>
        <end position="566"/>
    </location>
</feature>
<dbReference type="Gene3D" id="2.130.10.10">
    <property type="entry name" value="YVTN repeat-like/Quinoprotein amine dehydrogenase"/>
    <property type="match status" value="1"/>
</dbReference>
<evidence type="ECO:0000256" key="6">
    <source>
        <dbReference type="ARBA" id="ARBA00022845"/>
    </source>
</evidence>
<sequence length="642" mass="70304">MSDDEAVDAVHRLPHEMYERLGSVTGGGLRFNIVSDAHKNTSSSSSGGDDINPVVETSVQPRANQISSSTTNSSEEYQCIEYTRDGSLFASIVTSSSSAMCENDEDESGGQTTSKTNKTSKTNVVLFDGETNAEVTKISEQFVQGASCVAFSNTGKFLSIYRKGANHAGGTKEKNLSVWEIPSKENDEPKKVFECFQKTFVKQEWPYLQFSKDDKVCARCVTNEIQFYDAEKFEEEKEEEETSSLARYRIPGVALARLSMSETKPTVGVFVPESKGIPGSVRIYEVPDVKKEKGVSEPNAVARKSFFRISEVDLKWSPDGSALLVCGYCEVDASNKNYYGESSLHFLKADGSLDCKVDLSKEGPVHDAQWSPTSENFAVCYGFMPAKCTIFDAKKCVATYELGAGPHNTIRWNPFGRFIMLAGFGNLPGDVKFYHRLFDGKFKLMGSCRAACSVTAEWSPCGRRLLTSTVAPRLNVDNGFKIWRYNGELLAHVEREKLYEAAWRPRKEGAYPSLGISKNSKRVEGGSASGSVNAIPEKPAAFVPPHLRNKSGGSSTSGMGSRSNSGGNFSLATVSAEEARAGKVKAAVDNIAKKQQQSQQKRVIPGAEPVVNETAAQKKNRKKAEARRAKKLAEEMEAKNKV</sequence>
<name>K8EQM7_9CHLO</name>
<evidence type="ECO:0000313" key="10">
    <source>
        <dbReference type="EMBL" id="CCO20547.1"/>
    </source>
</evidence>
<keyword evidence="3 10" id="KW-0396">Initiation factor</keyword>
<dbReference type="AlphaFoldDB" id="K8EQM7"/>
<dbReference type="GeneID" id="19010928"/>
<dbReference type="SUPFAM" id="SSF82171">
    <property type="entry name" value="DPP6 N-terminal domain-like"/>
    <property type="match status" value="1"/>
</dbReference>